<feature type="binding site" evidence="11">
    <location>
        <position position="198"/>
    </location>
    <ligand>
        <name>Zn(2+)</name>
        <dbReference type="ChEBI" id="CHEBI:29105"/>
    </ligand>
</feature>
<organism evidence="13 14">
    <name type="scientific">Enterococcus rotai</name>
    <dbReference type="NCBI Taxonomy" id="118060"/>
    <lineage>
        <taxon>Bacteria</taxon>
        <taxon>Bacillati</taxon>
        <taxon>Bacillota</taxon>
        <taxon>Bacilli</taxon>
        <taxon>Lactobacillales</taxon>
        <taxon>Enterococcaceae</taxon>
        <taxon>Enterococcus</taxon>
    </lineage>
</organism>
<dbReference type="CDD" id="cd00854">
    <property type="entry name" value="NagA"/>
    <property type="match status" value="1"/>
</dbReference>
<evidence type="ECO:0000256" key="11">
    <source>
        <dbReference type="PIRSR" id="PIRSR038994-3"/>
    </source>
</evidence>
<dbReference type="EMBL" id="CP013655">
    <property type="protein sequence ID" value="ALS36434.1"/>
    <property type="molecule type" value="Genomic_DNA"/>
</dbReference>
<evidence type="ECO:0000256" key="8">
    <source>
        <dbReference type="ARBA" id="ARBA00060590"/>
    </source>
</evidence>
<dbReference type="KEGG" id="erx:ATZ35_04435"/>
<feature type="binding site" evidence="11">
    <location>
        <position position="132"/>
    </location>
    <ligand>
        <name>Zn(2+)</name>
        <dbReference type="ChEBI" id="CHEBI:29105"/>
    </ligand>
</feature>
<evidence type="ECO:0000259" key="12">
    <source>
        <dbReference type="Pfam" id="PF01979"/>
    </source>
</evidence>
<dbReference type="SUPFAM" id="SSF51556">
    <property type="entry name" value="Metallo-dependent hydrolases"/>
    <property type="match status" value="1"/>
</dbReference>
<evidence type="ECO:0000256" key="1">
    <source>
        <dbReference type="ARBA" id="ARBA00010716"/>
    </source>
</evidence>
<dbReference type="AlphaFoldDB" id="A0A0U2NNY4"/>
<gene>
    <name evidence="13" type="ORF">ATZ35_04435</name>
</gene>
<comment type="similarity">
    <text evidence="1 9">Belongs to the metallo-dependent hydrolases superfamily. NagA family.</text>
</comment>
<evidence type="ECO:0000256" key="5">
    <source>
        <dbReference type="ARBA" id="ARBA00022801"/>
    </source>
</evidence>
<dbReference type="EC" id="3.5.1.25" evidence="2"/>
<keyword evidence="5 9" id="KW-0378">Hydrolase</keyword>
<comment type="pathway">
    <text evidence="8">Amino-sugar metabolism; N-acetylneuraminate degradation; D-fructose 6-phosphate from N-acetylneuraminate: step 4/5.</text>
</comment>
<feature type="binding site" evidence="11">
    <location>
        <position position="219"/>
    </location>
    <ligand>
        <name>Zn(2+)</name>
        <dbReference type="ChEBI" id="CHEBI:29105"/>
    </ligand>
</feature>
<dbReference type="InterPro" id="IPR032466">
    <property type="entry name" value="Metal_Hydrolase"/>
</dbReference>
<dbReference type="Gene3D" id="3.20.20.140">
    <property type="entry name" value="Metal-dependent hydrolases"/>
    <property type="match status" value="1"/>
</dbReference>
<evidence type="ECO:0000256" key="6">
    <source>
        <dbReference type="ARBA" id="ARBA00023277"/>
    </source>
</evidence>
<evidence type="ECO:0000313" key="13">
    <source>
        <dbReference type="EMBL" id="ALS36434.1"/>
    </source>
</evidence>
<dbReference type="Proteomes" id="UP000067523">
    <property type="component" value="Chromosome"/>
</dbReference>
<keyword evidence="6 9" id="KW-0119">Carbohydrate metabolism</keyword>
<feature type="active site" description="Proton donor/acceptor" evidence="10">
    <location>
        <position position="277"/>
    </location>
</feature>
<dbReference type="PANTHER" id="PTHR11113:SF14">
    <property type="entry name" value="N-ACETYLGLUCOSAMINE-6-PHOSPHATE DEACETYLASE"/>
    <property type="match status" value="1"/>
</dbReference>
<keyword evidence="14" id="KW-1185">Reference proteome</keyword>
<evidence type="ECO:0000256" key="10">
    <source>
        <dbReference type="PIRSR" id="PIRSR038994-1"/>
    </source>
</evidence>
<evidence type="ECO:0000256" key="3">
    <source>
        <dbReference type="ARBA" id="ARBA00018029"/>
    </source>
</evidence>
<keyword evidence="4 11" id="KW-0479">Metal-binding</keyword>
<dbReference type="InterPro" id="IPR011059">
    <property type="entry name" value="Metal-dep_hydrolase_composite"/>
</dbReference>
<evidence type="ECO:0000256" key="2">
    <source>
        <dbReference type="ARBA" id="ARBA00011899"/>
    </source>
</evidence>
<evidence type="ECO:0000256" key="4">
    <source>
        <dbReference type="ARBA" id="ARBA00022723"/>
    </source>
</evidence>
<dbReference type="PIRSF" id="PIRSF038994">
    <property type="entry name" value="NagA"/>
    <property type="match status" value="1"/>
</dbReference>
<sequence>MKTVIQNVTISNETGLEVVDILIENETIARIELSDKQVFAKEATEQQLDGQRQLLIPGMIDVHIHGANNFDMMDGTTKSIQEVSKKCLETGCTGFLVTSVTSSLEALLTMIDRTKEVIGHEAGAKILGIHLEGPYLNVKRKGMQDPKYLRNPDLNEMATILERAGDLIKMVTVAPELPGCLELITYLKKKNVVIAIAHSDATYEEAQTAFQHGATHITHCFNAMPPIHHRAPGVVTAALENDSVSVQAIVDGIHLHPGIVRLVHKIKGADAMVLITDALQAMGVGDGAYEFGGHYVTVEKGVARLKDGTLASSTVTMNEALKLSVEMGIPLDDAIKMGATTPAVILGEKKIGKIAVGYDADLILLDEEFKVVKTVLKGLVK</sequence>
<proteinExistence type="inferred from homology"/>
<dbReference type="GO" id="GO:0008448">
    <property type="term" value="F:N-acetylglucosamine-6-phosphate deacetylase activity"/>
    <property type="evidence" value="ECO:0007669"/>
    <property type="project" value="UniProtKB-EC"/>
</dbReference>
<evidence type="ECO:0000313" key="14">
    <source>
        <dbReference type="Proteomes" id="UP000067523"/>
    </source>
</evidence>
<dbReference type="GO" id="GO:0006046">
    <property type="term" value="P:N-acetylglucosamine catabolic process"/>
    <property type="evidence" value="ECO:0007669"/>
    <property type="project" value="TreeGrafter"/>
</dbReference>
<comment type="catalytic activity">
    <reaction evidence="7">
        <text>N-acetyl-D-glucosamine 6-phosphate + H2O = D-glucosamine 6-phosphate + acetate</text>
        <dbReference type="Rhea" id="RHEA:22936"/>
        <dbReference type="ChEBI" id="CHEBI:15377"/>
        <dbReference type="ChEBI" id="CHEBI:30089"/>
        <dbReference type="ChEBI" id="CHEBI:57513"/>
        <dbReference type="ChEBI" id="CHEBI:58725"/>
        <dbReference type="EC" id="3.5.1.25"/>
    </reaction>
</comment>
<dbReference type="PANTHER" id="PTHR11113">
    <property type="entry name" value="N-ACETYLGLUCOSAMINE-6-PHOSPHATE DEACETYLASE"/>
    <property type="match status" value="1"/>
</dbReference>
<dbReference type="Pfam" id="PF01979">
    <property type="entry name" value="Amidohydro_1"/>
    <property type="match status" value="1"/>
</dbReference>
<dbReference type="STRING" id="118060.ATZ35_04435"/>
<name>A0A0U2NNY4_9ENTE</name>
<dbReference type="InterPro" id="IPR003764">
    <property type="entry name" value="GlcNAc_6-P_deAcase"/>
</dbReference>
<dbReference type="FunFam" id="3.20.20.140:FF:000004">
    <property type="entry name" value="N-acetylglucosamine-6-phosphate deacetylase"/>
    <property type="match status" value="1"/>
</dbReference>
<protein>
    <recommendedName>
        <fullName evidence="3">N-acetylglucosamine-6-phosphate deacetylase</fullName>
        <ecNumber evidence="2">3.5.1.25</ecNumber>
    </recommendedName>
</protein>
<dbReference type="RefSeq" id="WP_208929675.1">
    <property type="nucleotide sequence ID" value="NZ_CP013655.1"/>
</dbReference>
<dbReference type="NCBIfam" id="TIGR00221">
    <property type="entry name" value="nagA"/>
    <property type="match status" value="1"/>
</dbReference>
<evidence type="ECO:0000256" key="7">
    <source>
        <dbReference type="ARBA" id="ARBA00047647"/>
    </source>
</evidence>
<feature type="domain" description="Amidohydrolase-related" evidence="12">
    <location>
        <begin position="55"/>
        <end position="378"/>
    </location>
</feature>
<dbReference type="GO" id="GO:0046872">
    <property type="term" value="F:metal ion binding"/>
    <property type="evidence" value="ECO:0007669"/>
    <property type="project" value="UniProtKB-KW"/>
</dbReference>
<accession>A0A0U2NNY4</accession>
<reference evidence="14" key="1">
    <citation type="submission" date="2015-12" db="EMBL/GenBank/DDBJ databases">
        <authorList>
            <person name="Lauer A."/>
            <person name="Humrighouse B."/>
            <person name="Loparev V."/>
            <person name="Shewmaker P.L."/>
            <person name="Whitney A.M."/>
            <person name="McLaughlin R.W."/>
        </authorList>
    </citation>
    <scope>NUCLEOTIDE SEQUENCE [LARGE SCALE GENOMIC DNA]</scope>
    <source>
        <strain evidence="14">LMG 26678</strain>
    </source>
</reference>
<dbReference type="SUPFAM" id="SSF51338">
    <property type="entry name" value="Composite domain of metallo-dependent hydrolases"/>
    <property type="match status" value="1"/>
</dbReference>
<dbReference type="Gene3D" id="2.30.40.10">
    <property type="entry name" value="Urease, subunit C, domain 1"/>
    <property type="match status" value="1"/>
</dbReference>
<dbReference type="InterPro" id="IPR006680">
    <property type="entry name" value="Amidohydro-rel"/>
</dbReference>
<comment type="cofactor">
    <cofactor evidence="11">
        <name>a divalent metal cation</name>
        <dbReference type="ChEBI" id="CHEBI:60240"/>
    </cofactor>
    <text evidence="11">Binds 1 divalent metal cation per subunit.</text>
</comment>
<evidence type="ECO:0000256" key="9">
    <source>
        <dbReference type="PIRNR" id="PIRNR038994"/>
    </source>
</evidence>